<dbReference type="Pfam" id="PF00884">
    <property type="entry name" value="Sulfatase"/>
    <property type="match status" value="1"/>
</dbReference>
<feature type="transmembrane region" description="Helical" evidence="6">
    <location>
        <begin position="116"/>
        <end position="136"/>
    </location>
</feature>
<evidence type="ECO:0000256" key="2">
    <source>
        <dbReference type="ARBA" id="ARBA00022475"/>
    </source>
</evidence>
<feature type="transmembrane region" description="Helical" evidence="6">
    <location>
        <begin position="40"/>
        <end position="61"/>
    </location>
</feature>
<feature type="transmembrane region" description="Helical" evidence="6">
    <location>
        <begin position="6"/>
        <end position="28"/>
    </location>
</feature>
<evidence type="ECO:0000256" key="1">
    <source>
        <dbReference type="ARBA" id="ARBA00004651"/>
    </source>
</evidence>
<keyword evidence="2" id="KW-1003">Cell membrane</keyword>
<dbReference type="InterPro" id="IPR000917">
    <property type="entry name" value="Sulfatase_N"/>
</dbReference>
<keyword evidence="9" id="KW-1185">Reference proteome</keyword>
<sequence length="537" mass="59231">MSPPDWAFAGGLQALGGTALAAGACLFTARSAAPIWRHPLALILELLLPLLSLMLLLALSARPLFSGVTTLLLGAAYRYADCAKQSVLAEPIVYTDVFQALDIFRHPQLALPFPRLLPILLGVTAGLAFFAIWFVLEPPMWPRSWLQLLLVLALPPVVVMLLLAPLRAPVVALLRRAGLAGELQADRQGFGSLGLLLTYAFMARVERRARQAQQPPVSVPTRLRPARPEAGPLVLVQAESFFDARRLHPAVDAQLLPAWDRLRAGGAQHGRLSVPSWGANTVRTEFGVLTGLAPSALGYDRFNPYHRFARAPINSLAWRMRALGHRTICLHPFDRRFYGRDRVLPNLGFDTFIGEEAFAGAERVNGFVSDRAIARRAMQILEDEGPYVFLFIITMENHGPWPAMDQTGLEALDFAPDLPLATRRSLARYLRSLRHADELLATLSAGIDGSPVPGVLGFYGDHLPAFGQAFELLGMRDLRSDYLIYHDAQRESPRRDIEAHELHEAVFQAWAGLLPARMRQEWTTEAMLAGAVRGVQA</sequence>
<dbReference type="GO" id="GO:0005886">
    <property type="term" value="C:plasma membrane"/>
    <property type="evidence" value="ECO:0007669"/>
    <property type="project" value="UniProtKB-SubCell"/>
</dbReference>
<evidence type="ECO:0000256" key="4">
    <source>
        <dbReference type="ARBA" id="ARBA00022989"/>
    </source>
</evidence>
<comment type="subcellular location">
    <subcellularLocation>
        <location evidence="1">Cell membrane</location>
        <topology evidence="1">Multi-pass membrane protein</topology>
    </subcellularLocation>
</comment>
<feature type="transmembrane region" description="Helical" evidence="6">
    <location>
        <begin position="148"/>
        <end position="168"/>
    </location>
</feature>
<evidence type="ECO:0000256" key="5">
    <source>
        <dbReference type="ARBA" id="ARBA00023136"/>
    </source>
</evidence>
<organism evidence="8 9">
    <name type="scientific">Solimonas aquatica</name>
    <dbReference type="NCBI Taxonomy" id="489703"/>
    <lineage>
        <taxon>Bacteria</taxon>
        <taxon>Pseudomonadati</taxon>
        <taxon>Pseudomonadota</taxon>
        <taxon>Gammaproteobacteria</taxon>
        <taxon>Nevskiales</taxon>
        <taxon>Nevskiaceae</taxon>
        <taxon>Solimonas</taxon>
    </lineage>
</organism>
<dbReference type="PANTHER" id="PTHR47371:SF3">
    <property type="entry name" value="PHOSPHOGLYCEROL TRANSFERASE I"/>
    <property type="match status" value="1"/>
</dbReference>
<dbReference type="RefSeq" id="WP_093282660.1">
    <property type="nucleotide sequence ID" value="NZ_FOFS01000003.1"/>
</dbReference>
<name>A0A1H9CJV6_9GAMM</name>
<dbReference type="OrthoDB" id="5363296at2"/>
<dbReference type="STRING" id="489703.SAMN04488038_10379"/>
<dbReference type="EMBL" id="FOFS01000003">
    <property type="protein sequence ID" value="SEQ01482.1"/>
    <property type="molecule type" value="Genomic_DNA"/>
</dbReference>
<accession>A0A1H9CJV6</accession>
<dbReference type="InterPro" id="IPR017850">
    <property type="entry name" value="Alkaline_phosphatase_core_sf"/>
</dbReference>
<keyword evidence="4 6" id="KW-1133">Transmembrane helix</keyword>
<evidence type="ECO:0000313" key="9">
    <source>
        <dbReference type="Proteomes" id="UP000199233"/>
    </source>
</evidence>
<dbReference type="PANTHER" id="PTHR47371">
    <property type="entry name" value="LIPOTEICHOIC ACID SYNTHASE"/>
    <property type="match status" value="1"/>
</dbReference>
<gene>
    <name evidence="8" type="ORF">SAMN04488038_10379</name>
</gene>
<dbReference type="InterPro" id="IPR050448">
    <property type="entry name" value="OpgB/LTA_synthase_biosynth"/>
</dbReference>
<keyword evidence="3 6" id="KW-0812">Transmembrane</keyword>
<evidence type="ECO:0000256" key="3">
    <source>
        <dbReference type="ARBA" id="ARBA00022692"/>
    </source>
</evidence>
<dbReference type="SUPFAM" id="SSF53649">
    <property type="entry name" value="Alkaline phosphatase-like"/>
    <property type="match status" value="1"/>
</dbReference>
<evidence type="ECO:0000259" key="7">
    <source>
        <dbReference type="Pfam" id="PF00884"/>
    </source>
</evidence>
<dbReference type="Proteomes" id="UP000199233">
    <property type="component" value="Unassembled WGS sequence"/>
</dbReference>
<proteinExistence type="predicted"/>
<evidence type="ECO:0000256" key="6">
    <source>
        <dbReference type="SAM" id="Phobius"/>
    </source>
</evidence>
<dbReference type="Gene3D" id="3.40.720.10">
    <property type="entry name" value="Alkaline Phosphatase, subunit A"/>
    <property type="match status" value="1"/>
</dbReference>
<dbReference type="AlphaFoldDB" id="A0A1H9CJV6"/>
<keyword evidence="5 6" id="KW-0472">Membrane</keyword>
<feature type="domain" description="Sulfatase N-terminal" evidence="7">
    <location>
        <begin position="234"/>
        <end position="492"/>
    </location>
</feature>
<evidence type="ECO:0000313" key="8">
    <source>
        <dbReference type="EMBL" id="SEQ01482.1"/>
    </source>
</evidence>
<reference evidence="8 9" key="1">
    <citation type="submission" date="2016-10" db="EMBL/GenBank/DDBJ databases">
        <authorList>
            <person name="de Groot N.N."/>
        </authorList>
    </citation>
    <scope>NUCLEOTIDE SEQUENCE [LARGE SCALE GENOMIC DNA]</scope>
    <source>
        <strain evidence="8 9">DSM 25927</strain>
    </source>
</reference>
<dbReference type="CDD" id="cd16015">
    <property type="entry name" value="LTA_synthase"/>
    <property type="match status" value="1"/>
</dbReference>
<protein>
    <submittedName>
        <fullName evidence="8">Sulfatase</fullName>
    </submittedName>
</protein>